<dbReference type="Proteomes" id="UP000274131">
    <property type="component" value="Unassembled WGS sequence"/>
</dbReference>
<dbReference type="InterPro" id="IPR002656">
    <property type="entry name" value="Acyl_transf_3_dom"/>
</dbReference>
<feature type="transmembrane region" description="Helical" evidence="1">
    <location>
        <begin position="190"/>
        <end position="214"/>
    </location>
</feature>
<evidence type="ECO:0000313" key="3">
    <source>
        <dbReference type="EMBL" id="VDD94025.1"/>
    </source>
</evidence>
<dbReference type="PANTHER" id="PTHR11161">
    <property type="entry name" value="O-ACYLTRANSFERASE"/>
    <property type="match status" value="1"/>
</dbReference>
<feature type="transmembrane region" description="Helical" evidence="1">
    <location>
        <begin position="235"/>
        <end position="259"/>
    </location>
</feature>
<reference evidence="3 4" key="2">
    <citation type="submission" date="2018-10" db="EMBL/GenBank/DDBJ databases">
        <authorList>
            <consortium name="Pathogen Informatics"/>
        </authorList>
    </citation>
    <scope>NUCLEOTIDE SEQUENCE [LARGE SCALE GENOMIC DNA]</scope>
</reference>
<gene>
    <name evidence="3" type="ORF">EVEC_LOCUS8776</name>
</gene>
<feature type="transmembrane region" description="Helical" evidence="1">
    <location>
        <begin position="271"/>
        <end position="291"/>
    </location>
</feature>
<dbReference type="WBParaSite" id="EVEC_0000936601-mRNA-1">
    <property type="protein sequence ID" value="EVEC_0000936601-mRNA-1"/>
    <property type="gene ID" value="EVEC_0000936601"/>
</dbReference>
<feature type="transmembrane region" description="Helical" evidence="1">
    <location>
        <begin position="51"/>
        <end position="79"/>
    </location>
</feature>
<evidence type="ECO:0000313" key="5">
    <source>
        <dbReference type="WBParaSite" id="EVEC_0000936601-mRNA-1"/>
    </source>
</evidence>
<keyword evidence="1" id="KW-0472">Membrane</keyword>
<keyword evidence="4" id="KW-1185">Reference proteome</keyword>
<feature type="transmembrane region" description="Helical" evidence="1">
    <location>
        <begin position="20"/>
        <end position="39"/>
    </location>
</feature>
<accession>A0A0N4VF54</accession>
<dbReference type="AlphaFoldDB" id="A0A0N4VF54"/>
<organism evidence="5">
    <name type="scientific">Enterobius vermicularis</name>
    <name type="common">Human pinworm</name>
    <dbReference type="NCBI Taxonomy" id="51028"/>
    <lineage>
        <taxon>Eukaryota</taxon>
        <taxon>Metazoa</taxon>
        <taxon>Ecdysozoa</taxon>
        <taxon>Nematoda</taxon>
        <taxon>Chromadorea</taxon>
        <taxon>Rhabditida</taxon>
        <taxon>Spirurina</taxon>
        <taxon>Oxyuridomorpha</taxon>
        <taxon>Oxyuroidea</taxon>
        <taxon>Oxyuridae</taxon>
        <taxon>Enterobius</taxon>
    </lineage>
</organism>
<evidence type="ECO:0000313" key="4">
    <source>
        <dbReference type="Proteomes" id="UP000274131"/>
    </source>
</evidence>
<feature type="transmembrane region" description="Helical" evidence="1">
    <location>
        <begin position="343"/>
        <end position="366"/>
    </location>
</feature>
<keyword evidence="1" id="KW-1133">Transmembrane helix</keyword>
<dbReference type="Pfam" id="PF01757">
    <property type="entry name" value="Acyl_transf_3"/>
    <property type="match status" value="1"/>
</dbReference>
<feature type="transmembrane region" description="Helical" evidence="1">
    <location>
        <begin position="99"/>
        <end position="120"/>
    </location>
</feature>
<evidence type="ECO:0000256" key="1">
    <source>
        <dbReference type="SAM" id="Phobius"/>
    </source>
</evidence>
<dbReference type="OrthoDB" id="207378at2759"/>
<feature type="transmembrane region" description="Helical" evidence="1">
    <location>
        <begin position="311"/>
        <end position="331"/>
    </location>
</feature>
<proteinExistence type="predicted"/>
<feature type="transmembrane region" description="Helical" evidence="1">
    <location>
        <begin position="165"/>
        <end position="184"/>
    </location>
</feature>
<keyword evidence="1" id="KW-0812">Transmembrane</keyword>
<dbReference type="EMBL" id="UXUI01009606">
    <property type="protein sequence ID" value="VDD94025.1"/>
    <property type="molecule type" value="Genomic_DNA"/>
</dbReference>
<feature type="domain" description="Acyltransferase 3" evidence="2">
    <location>
        <begin position="14"/>
        <end position="371"/>
    </location>
</feature>
<name>A0A0N4VF54_ENTVE</name>
<sequence>MNNLKKSKRIEVADFLRVVSIFWILGGHTLVTGLLFTYNPLQAIRSTRNDYLLVAFSNSYFAVDIFFFLSGLLLAYQWFKLYSRNGARQLSLSSWILYYVHRLIRLSPTYYITIAFYAFVFRCLMRNMPNFLTEYPETCHKNWWINFLYIQNFVDYQNQCYFPSWYLATDFQLYAFAPLFLIALAKDPWFGSFIAIIALGCSTAVNMITVYAKFFPPSDYPFGKTDPRLKERNSYTFLIYQAPWIRCQVYIIGILTGYYLSAVKKLHINPVANVVLWILSLASCITVVYLLRDWISGDPIAPLTSAFYSAFSRIFWGLSLAYITVSCHYGYGGLIGKFISMPIWTPFGRLTFCAYLTHLCVILWLIGMSDVQFVYSSSVYTVNQLIFGNSYH</sequence>
<evidence type="ECO:0000259" key="2">
    <source>
        <dbReference type="Pfam" id="PF01757"/>
    </source>
</evidence>
<protein>
    <submittedName>
        <fullName evidence="5">Acyl_transf_3 domain-containing protein</fullName>
    </submittedName>
</protein>
<reference evidence="5" key="1">
    <citation type="submission" date="2017-02" db="UniProtKB">
        <authorList>
            <consortium name="WormBaseParasite"/>
        </authorList>
    </citation>
    <scope>IDENTIFICATION</scope>
</reference>
<dbReference type="PANTHER" id="PTHR11161:SF55">
    <property type="entry name" value="NOSE RESISTANT-TO-FLUOXETINE PROTEIN N-TERMINAL DOMAIN-CONTAINING PROTEIN"/>
    <property type="match status" value="1"/>
</dbReference>
<dbReference type="InterPro" id="IPR052728">
    <property type="entry name" value="O2_lipid_transport_reg"/>
</dbReference>
<dbReference type="GO" id="GO:0016747">
    <property type="term" value="F:acyltransferase activity, transferring groups other than amino-acyl groups"/>
    <property type="evidence" value="ECO:0007669"/>
    <property type="project" value="InterPro"/>
</dbReference>